<dbReference type="AlphaFoldDB" id="A0A1T5FVD6"/>
<evidence type="ECO:0000256" key="1">
    <source>
        <dbReference type="SAM" id="Phobius"/>
    </source>
</evidence>
<reference evidence="3" key="1">
    <citation type="submission" date="2017-02" db="EMBL/GenBank/DDBJ databases">
        <authorList>
            <person name="Varghese N."/>
            <person name="Submissions S."/>
        </authorList>
    </citation>
    <scope>NUCLEOTIDE SEQUENCE [LARGE SCALE GENOMIC DNA]</scope>
    <source>
        <strain evidence="3">DSM 22270</strain>
    </source>
</reference>
<feature type="transmembrane region" description="Helical" evidence="1">
    <location>
        <begin position="84"/>
        <end position="109"/>
    </location>
</feature>
<name>A0A1T5FVD6_9BACT</name>
<feature type="transmembrane region" description="Helical" evidence="1">
    <location>
        <begin position="12"/>
        <end position="32"/>
    </location>
</feature>
<feature type="transmembrane region" description="Helical" evidence="1">
    <location>
        <begin position="121"/>
        <end position="141"/>
    </location>
</feature>
<dbReference type="Proteomes" id="UP000190897">
    <property type="component" value="Unassembled WGS sequence"/>
</dbReference>
<evidence type="ECO:0008006" key="4">
    <source>
        <dbReference type="Google" id="ProtNLM"/>
    </source>
</evidence>
<dbReference type="OrthoDB" id="329514at2"/>
<sequence length="153" mass="17713">MFPTLLFLHSIFRWLVLLGLIYAIFIAFRGYSKNLNFTKKSDSIRHWTATIAHIQLMIGFTLYTQSPLVKYYFTNPKTFDLTGISFFSIIHGSLMLVAIIFVTVGSALAKRKVADRDKFKTIAIYYSIALLIILIAIPWPFSPFSQRPFIRFF</sequence>
<proteinExistence type="predicted"/>
<dbReference type="STRING" id="651661.SAMN05660293_03479"/>
<feature type="transmembrane region" description="Helical" evidence="1">
    <location>
        <begin position="44"/>
        <end position="64"/>
    </location>
</feature>
<gene>
    <name evidence="2" type="ORF">SAMN05660293_03479</name>
</gene>
<organism evidence="2 3">
    <name type="scientific">Dyadobacter psychrophilus</name>
    <dbReference type="NCBI Taxonomy" id="651661"/>
    <lineage>
        <taxon>Bacteria</taxon>
        <taxon>Pseudomonadati</taxon>
        <taxon>Bacteroidota</taxon>
        <taxon>Cytophagia</taxon>
        <taxon>Cytophagales</taxon>
        <taxon>Spirosomataceae</taxon>
        <taxon>Dyadobacter</taxon>
    </lineage>
</organism>
<keyword evidence="3" id="KW-1185">Reference proteome</keyword>
<evidence type="ECO:0000313" key="2">
    <source>
        <dbReference type="EMBL" id="SKC00121.1"/>
    </source>
</evidence>
<dbReference type="RefSeq" id="WP_082215985.1">
    <property type="nucleotide sequence ID" value="NZ_FUZA01000004.1"/>
</dbReference>
<evidence type="ECO:0000313" key="3">
    <source>
        <dbReference type="Proteomes" id="UP000190897"/>
    </source>
</evidence>
<accession>A0A1T5FVD6</accession>
<dbReference type="EMBL" id="FUZA01000004">
    <property type="protein sequence ID" value="SKC00121.1"/>
    <property type="molecule type" value="Genomic_DNA"/>
</dbReference>
<keyword evidence="1" id="KW-1133">Transmembrane helix</keyword>
<keyword evidence="1" id="KW-0472">Membrane</keyword>
<protein>
    <recommendedName>
        <fullName evidence="4">Cytochrome B</fullName>
    </recommendedName>
</protein>
<keyword evidence="1" id="KW-0812">Transmembrane</keyword>